<evidence type="ECO:0000256" key="5">
    <source>
        <dbReference type="ARBA" id="ARBA00022801"/>
    </source>
</evidence>
<evidence type="ECO:0000256" key="4">
    <source>
        <dbReference type="ARBA" id="ARBA00022759"/>
    </source>
</evidence>
<dbReference type="InterPro" id="IPR041373">
    <property type="entry name" value="RT_RNaseH"/>
</dbReference>
<evidence type="ECO:0000256" key="6">
    <source>
        <dbReference type="ARBA" id="ARBA00022918"/>
    </source>
</evidence>
<feature type="region of interest" description="Disordered" evidence="7">
    <location>
        <begin position="1"/>
        <end position="28"/>
    </location>
</feature>
<protein>
    <submittedName>
        <fullName evidence="9">RT_RNaseH domain-containing protein</fullName>
    </submittedName>
</protein>
<proteinExistence type="predicted"/>
<keyword evidence="4" id="KW-0255">Endonuclease</keyword>
<feature type="domain" description="Reverse transcriptase RNase H-like" evidence="8">
    <location>
        <begin position="22"/>
        <end position="62"/>
    </location>
</feature>
<reference evidence="9" key="1">
    <citation type="submission" date="2017-02" db="UniProtKB">
        <authorList>
            <consortium name="WormBaseParasite"/>
        </authorList>
    </citation>
    <scope>IDENTIFICATION</scope>
</reference>
<organism evidence="9">
    <name type="scientific">Taenia asiatica</name>
    <name type="common">Asian tapeworm</name>
    <dbReference type="NCBI Taxonomy" id="60517"/>
    <lineage>
        <taxon>Eukaryota</taxon>
        <taxon>Metazoa</taxon>
        <taxon>Spiralia</taxon>
        <taxon>Lophotrochozoa</taxon>
        <taxon>Platyhelminthes</taxon>
        <taxon>Cestoda</taxon>
        <taxon>Eucestoda</taxon>
        <taxon>Cyclophyllidea</taxon>
        <taxon>Taeniidae</taxon>
        <taxon>Taenia</taxon>
    </lineage>
</organism>
<name>A0A0R3WD80_TAEAS</name>
<keyword evidence="6" id="KW-0695">RNA-directed DNA polymerase</keyword>
<keyword evidence="1" id="KW-0808">Transferase</keyword>
<accession>A0A0R3WD80</accession>
<evidence type="ECO:0000256" key="7">
    <source>
        <dbReference type="SAM" id="MobiDB-lite"/>
    </source>
</evidence>
<evidence type="ECO:0000256" key="3">
    <source>
        <dbReference type="ARBA" id="ARBA00022722"/>
    </source>
</evidence>
<dbReference type="GO" id="GO:0004519">
    <property type="term" value="F:endonuclease activity"/>
    <property type="evidence" value="ECO:0007669"/>
    <property type="project" value="UniProtKB-KW"/>
</dbReference>
<evidence type="ECO:0000256" key="2">
    <source>
        <dbReference type="ARBA" id="ARBA00022695"/>
    </source>
</evidence>
<keyword evidence="3" id="KW-0540">Nuclease</keyword>
<dbReference type="GO" id="GO:0003964">
    <property type="term" value="F:RNA-directed DNA polymerase activity"/>
    <property type="evidence" value="ECO:0007669"/>
    <property type="project" value="UniProtKB-KW"/>
</dbReference>
<evidence type="ECO:0000313" key="9">
    <source>
        <dbReference type="WBParaSite" id="TASK_0000871201-mRNA-1"/>
    </source>
</evidence>
<keyword evidence="2" id="KW-0548">Nucleotidyltransferase</keyword>
<dbReference type="GO" id="GO:0016787">
    <property type="term" value="F:hydrolase activity"/>
    <property type="evidence" value="ECO:0007669"/>
    <property type="project" value="UniProtKB-KW"/>
</dbReference>
<sequence>MRFSNGTKKAEDTSSHTPIQQKNETKRTTEREQFAFFTMVQHFKHYLIAKQLLVRTDHQALT</sequence>
<evidence type="ECO:0000259" key="8">
    <source>
        <dbReference type="Pfam" id="PF17917"/>
    </source>
</evidence>
<evidence type="ECO:0000256" key="1">
    <source>
        <dbReference type="ARBA" id="ARBA00022679"/>
    </source>
</evidence>
<dbReference type="WBParaSite" id="TASK_0000871201-mRNA-1">
    <property type="protein sequence ID" value="TASK_0000871201-mRNA-1"/>
    <property type="gene ID" value="TASK_0000871201"/>
</dbReference>
<keyword evidence="5" id="KW-0378">Hydrolase</keyword>
<dbReference type="AlphaFoldDB" id="A0A0R3WD80"/>
<dbReference type="Pfam" id="PF17917">
    <property type="entry name" value="RT_RNaseH"/>
    <property type="match status" value="1"/>
</dbReference>